<gene>
    <name evidence="3" type="ORF">WKV53_15230</name>
</gene>
<comment type="similarity">
    <text evidence="1">Belongs to the ComF/GntX family.</text>
</comment>
<dbReference type="InterPro" id="IPR000836">
    <property type="entry name" value="PRTase_dom"/>
</dbReference>
<dbReference type="SUPFAM" id="SSF53271">
    <property type="entry name" value="PRTase-like"/>
    <property type="match status" value="1"/>
</dbReference>
<dbReference type="Pfam" id="PF18912">
    <property type="entry name" value="DZR_2"/>
    <property type="match status" value="1"/>
</dbReference>
<dbReference type="InterPro" id="IPR051910">
    <property type="entry name" value="ComF/GntX_DNA_util-trans"/>
</dbReference>
<dbReference type="RefSeq" id="WP_341405624.1">
    <property type="nucleotide sequence ID" value="NZ_JBBUKT010000005.1"/>
</dbReference>
<dbReference type="InterPro" id="IPR044005">
    <property type="entry name" value="DZR_2"/>
</dbReference>
<dbReference type="PANTHER" id="PTHR47505:SF1">
    <property type="entry name" value="DNA UTILIZATION PROTEIN YHGH"/>
    <property type="match status" value="1"/>
</dbReference>
<feature type="domain" description="Double zinc ribbon" evidence="2">
    <location>
        <begin position="21"/>
        <end position="78"/>
    </location>
</feature>
<organism evidence="3 4">
    <name type="scientific">Luteolibacter soli</name>
    <dbReference type="NCBI Taxonomy" id="3135280"/>
    <lineage>
        <taxon>Bacteria</taxon>
        <taxon>Pseudomonadati</taxon>
        <taxon>Verrucomicrobiota</taxon>
        <taxon>Verrucomicrobiia</taxon>
        <taxon>Verrucomicrobiales</taxon>
        <taxon>Verrucomicrobiaceae</taxon>
        <taxon>Luteolibacter</taxon>
    </lineage>
</organism>
<reference evidence="3 4" key="1">
    <citation type="submission" date="2024-04" db="EMBL/GenBank/DDBJ databases">
        <title>Luteolibacter sp. isolated from soil.</title>
        <authorList>
            <person name="An J."/>
        </authorList>
    </citation>
    <scope>NUCLEOTIDE SEQUENCE [LARGE SCALE GENOMIC DNA]</scope>
    <source>
        <strain evidence="3 4">Y139</strain>
    </source>
</reference>
<evidence type="ECO:0000313" key="4">
    <source>
        <dbReference type="Proteomes" id="UP001371305"/>
    </source>
</evidence>
<sequence length="256" mass="28401">MGESDTGRMGIGKGSLWKRMYDLLYPGRCRRCWSGLEAGRALCDGCADELPGLNEPFCEQCGEEHEGRIESAFSCVNCRGQTFSFEFARPAVPHHPALLEMIHELKYTRRIELVEELARLGARAFRDDARLAVALEEGWPLVPVPLHRGRKLWRHFNQAEEIARPLAKQTGLPLCQALARTRGTGTQTSLSRVERLKNLRGAFELTWAGRRFAAGKPPGAVIVDDVFTTGATTGECARVLRKAGVQKVVVVTVMRG</sequence>
<dbReference type="InterPro" id="IPR029057">
    <property type="entry name" value="PRTase-like"/>
</dbReference>
<evidence type="ECO:0000259" key="2">
    <source>
        <dbReference type="Pfam" id="PF18912"/>
    </source>
</evidence>
<evidence type="ECO:0000313" key="3">
    <source>
        <dbReference type="EMBL" id="MEK7951867.1"/>
    </source>
</evidence>
<dbReference type="EMBL" id="JBBUKT010000005">
    <property type="protein sequence ID" value="MEK7951867.1"/>
    <property type="molecule type" value="Genomic_DNA"/>
</dbReference>
<comment type="caution">
    <text evidence="3">The sequence shown here is derived from an EMBL/GenBank/DDBJ whole genome shotgun (WGS) entry which is preliminary data.</text>
</comment>
<accession>A0ABU9AVU0</accession>
<proteinExistence type="inferred from homology"/>
<protein>
    <submittedName>
        <fullName evidence="3">ComF family protein</fullName>
    </submittedName>
</protein>
<keyword evidence="4" id="KW-1185">Reference proteome</keyword>
<dbReference type="CDD" id="cd06223">
    <property type="entry name" value="PRTases_typeI"/>
    <property type="match status" value="1"/>
</dbReference>
<dbReference type="Proteomes" id="UP001371305">
    <property type="component" value="Unassembled WGS sequence"/>
</dbReference>
<dbReference type="PANTHER" id="PTHR47505">
    <property type="entry name" value="DNA UTILIZATION PROTEIN YHGH"/>
    <property type="match status" value="1"/>
</dbReference>
<evidence type="ECO:0000256" key="1">
    <source>
        <dbReference type="ARBA" id="ARBA00008007"/>
    </source>
</evidence>
<dbReference type="Gene3D" id="3.40.50.2020">
    <property type="match status" value="1"/>
</dbReference>
<name>A0ABU9AVU0_9BACT</name>